<name>A0A5B8VEE8_9BACT</name>
<keyword evidence="2" id="KW-1185">Reference proteome</keyword>
<dbReference type="RefSeq" id="WP_147192773.1">
    <property type="nucleotide sequence ID" value="NZ_CP042435.1"/>
</dbReference>
<evidence type="ECO:0008006" key="3">
    <source>
        <dbReference type="Google" id="ProtNLM"/>
    </source>
</evidence>
<gene>
    <name evidence="1" type="ORF">FRZ67_22320</name>
</gene>
<dbReference type="OrthoDB" id="978691at2"/>
<organism evidence="1 2">
    <name type="scientific">Panacibacter ginsenosidivorans</name>
    <dbReference type="NCBI Taxonomy" id="1813871"/>
    <lineage>
        <taxon>Bacteria</taxon>
        <taxon>Pseudomonadati</taxon>
        <taxon>Bacteroidota</taxon>
        <taxon>Chitinophagia</taxon>
        <taxon>Chitinophagales</taxon>
        <taxon>Chitinophagaceae</taxon>
        <taxon>Panacibacter</taxon>
    </lineage>
</organism>
<evidence type="ECO:0000313" key="2">
    <source>
        <dbReference type="Proteomes" id="UP000321533"/>
    </source>
</evidence>
<dbReference type="AlphaFoldDB" id="A0A5B8VEE8"/>
<accession>A0A5B8VEE8</accession>
<reference evidence="1 2" key="1">
    <citation type="journal article" date="2016" name="Int. J. Syst. Evol. Microbiol.">
        <title>Panacibacter ginsenosidivorans gen. nov., sp. nov., with ginsenoside converting activity isolated from soil of a ginseng field.</title>
        <authorList>
            <person name="Siddiqi M.Z."/>
            <person name="Muhammad Shafi S."/>
            <person name="Choi K.D."/>
            <person name="Im W.T."/>
        </authorList>
    </citation>
    <scope>NUCLEOTIDE SEQUENCE [LARGE SCALE GENOMIC DNA]</scope>
    <source>
        <strain evidence="1 2">Gsoil1550</strain>
    </source>
</reference>
<dbReference type="KEGG" id="pgin:FRZ67_22320"/>
<protein>
    <recommendedName>
        <fullName evidence="3">ABC transporter ATPase</fullName>
    </recommendedName>
</protein>
<evidence type="ECO:0000313" key="1">
    <source>
        <dbReference type="EMBL" id="QEC69897.1"/>
    </source>
</evidence>
<dbReference type="Proteomes" id="UP000321533">
    <property type="component" value="Chromosome"/>
</dbReference>
<dbReference type="EMBL" id="CP042435">
    <property type="protein sequence ID" value="QEC69897.1"/>
    <property type="molecule type" value="Genomic_DNA"/>
</dbReference>
<proteinExistence type="predicted"/>
<sequence>MNFDYRETIPADFHDTSRVWIYQSSRLFTIPEAFQIEDMLKAFVQKWQSHGTPVKGYANLLYGQFIILIADETATGVSGCSTDSSVRVIKQIEEQFGVNMFDRQMLAFLIKDKVQLLPMAQVNYAIENNYINTDTLYFNNLVSTKNELLDKWIIPVKESWLASRINTLQKA</sequence>